<dbReference type="InterPro" id="IPR017441">
    <property type="entry name" value="Protein_kinase_ATP_BS"/>
</dbReference>
<evidence type="ECO:0000256" key="1">
    <source>
        <dbReference type="ARBA" id="ARBA00004340"/>
    </source>
</evidence>
<keyword evidence="4" id="KW-0067">ATP-binding</keyword>
<dbReference type="Pfam" id="PF20147">
    <property type="entry name" value="Crinkler"/>
    <property type="match status" value="1"/>
</dbReference>
<dbReference type="PROSITE" id="PS50011">
    <property type="entry name" value="PROTEIN_KINASE_DOM"/>
    <property type="match status" value="1"/>
</dbReference>
<dbReference type="Proteomes" id="UP000198211">
    <property type="component" value="Unassembled WGS sequence"/>
</dbReference>
<sequence length="572" mass="63893">MVLLSCAIIGEGSVISIIIEEWKTVALLKKAIKDESEDITIPWKNLQLFLAKKDGAWMRSNDPDAINMRSGAIPERVEELLHEEIDPTEEIGDLFGGVPTKKTIHVLVVVPEQDQQLRVENVHDSLSMFREASVRQMRLEMLLEQNLATLPHKKSKSYSDAALGQLETARLEKDELIIDAASVENGEAFWSEEIQTQSDAIGNEAVFDAFITPFFSNVLHSCGMIFVNSERYQWLSQSTLVTKNTDLKPDGFATHRGMFRGKPVPNDGVQRPNGFRFGVAEEELFDCLILFESKLTITEAAFGQVVRYLQNLCPEASASAILFDRRSFWLIKSYKSVVVKVHKAMWVNKGSKSLFQNFITDNMSPWVARLTLACSCLGVDVVEGDAFLGRGAHGRVFKVIGQDRKVFALKIVEKCSVGRLYQEEKALTTAQRTGLTISPVGTLIETPESAALLLSPVGKPLPRPTTRQEVRNLFGLLWQLHANGLVHGDPRVPNVILAEEKPLWIDLVEVMEASPILKRFDAEILTRSILSVSRTVLLDPALKQLIDNYGKSATRENLNHLAEELCSLVFPN</sequence>
<accession>A0A225WVB7</accession>
<dbReference type="InterPro" id="IPR045379">
    <property type="entry name" value="Crinkler_N"/>
</dbReference>
<protein>
    <submittedName>
        <fullName evidence="6">Crinkler (CRN)</fullName>
    </submittedName>
</protein>
<dbReference type="OrthoDB" id="424746at2759"/>
<dbReference type="GO" id="GO:0005576">
    <property type="term" value="C:extracellular region"/>
    <property type="evidence" value="ECO:0007669"/>
    <property type="project" value="UniProtKB-SubCell"/>
</dbReference>
<dbReference type="GO" id="GO:0005524">
    <property type="term" value="F:ATP binding"/>
    <property type="evidence" value="ECO:0007669"/>
    <property type="project" value="UniProtKB-UniRule"/>
</dbReference>
<evidence type="ECO:0000313" key="7">
    <source>
        <dbReference type="Proteomes" id="UP000198211"/>
    </source>
</evidence>
<dbReference type="InterPro" id="IPR011009">
    <property type="entry name" value="Kinase-like_dom_sf"/>
</dbReference>
<reference evidence="7" key="1">
    <citation type="submission" date="2017-03" db="EMBL/GenBank/DDBJ databases">
        <title>Phytopthora megakarya and P. palmivora, two closely related causual agents of cacao black pod achieved similar genome size and gene model numbers by different mechanisms.</title>
        <authorList>
            <person name="Ali S."/>
            <person name="Shao J."/>
            <person name="Larry D.J."/>
            <person name="Kronmiller B."/>
            <person name="Shen D."/>
            <person name="Strem M.D."/>
            <person name="Melnick R.L."/>
            <person name="Guiltinan M.J."/>
            <person name="Tyler B.M."/>
            <person name="Meinhardt L.W."/>
            <person name="Bailey B.A."/>
        </authorList>
    </citation>
    <scope>NUCLEOTIDE SEQUENCE [LARGE SCALE GENOMIC DNA]</scope>
    <source>
        <strain evidence="7">zdho120</strain>
    </source>
</reference>
<feature type="binding site" evidence="4">
    <location>
        <position position="410"/>
    </location>
    <ligand>
        <name>ATP</name>
        <dbReference type="ChEBI" id="CHEBI:30616"/>
    </ligand>
</feature>
<evidence type="ECO:0000313" key="6">
    <source>
        <dbReference type="EMBL" id="OWZ21632.1"/>
    </source>
</evidence>
<dbReference type="AlphaFoldDB" id="A0A225WVB7"/>
<evidence type="ECO:0000256" key="4">
    <source>
        <dbReference type="PROSITE-ProRule" id="PRU10141"/>
    </source>
</evidence>
<comment type="subcellular location">
    <subcellularLocation>
        <location evidence="1">Host cell</location>
    </subcellularLocation>
    <subcellularLocation>
        <location evidence="2">Secreted</location>
    </subcellularLocation>
</comment>
<gene>
    <name evidence="6" type="ORF">PHMEG_0003788</name>
</gene>
<name>A0A225WVB7_9STRA</name>
<evidence type="ECO:0000256" key="3">
    <source>
        <dbReference type="ARBA" id="ARBA00022525"/>
    </source>
</evidence>
<dbReference type="InterPro" id="IPR000719">
    <property type="entry name" value="Prot_kinase_dom"/>
</dbReference>
<dbReference type="PROSITE" id="PS00107">
    <property type="entry name" value="PROTEIN_KINASE_ATP"/>
    <property type="match status" value="1"/>
</dbReference>
<proteinExistence type="predicted"/>
<dbReference type="GO" id="GO:0004672">
    <property type="term" value="F:protein kinase activity"/>
    <property type="evidence" value="ECO:0007669"/>
    <property type="project" value="InterPro"/>
</dbReference>
<keyword evidence="7" id="KW-1185">Reference proteome</keyword>
<evidence type="ECO:0000259" key="5">
    <source>
        <dbReference type="PROSITE" id="PS50011"/>
    </source>
</evidence>
<evidence type="ECO:0000256" key="2">
    <source>
        <dbReference type="ARBA" id="ARBA00004613"/>
    </source>
</evidence>
<dbReference type="EMBL" id="NBNE01000204">
    <property type="protein sequence ID" value="OWZ21632.1"/>
    <property type="molecule type" value="Genomic_DNA"/>
</dbReference>
<organism evidence="6 7">
    <name type="scientific">Phytophthora megakarya</name>
    <dbReference type="NCBI Taxonomy" id="4795"/>
    <lineage>
        <taxon>Eukaryota</taxon>
        <taxon>Sar</taxon>
        <taxon>Stramenopiles</taxon>
        <taxon>Oomycota</taxon>
        <taxon>Peronosporomycetes</taxon>
        <taxon>Peronosporales</taxon>
        <taxon>Peronosporaceae</taxon>
        <taxon>Phytophthora</taxon>
    </lineage>
</organism>
<dbReference type="SUPFAM" id="SSF56112">
    <property type="entry name" value="Protein kinase-like (PK-like)"/>
    <property type="match status" value="1"/>
</dbReference>
<keyword evidence="4" id="KW-0547">Nucleotide-binding</keyword>
<comment type="caution">
    <text evidence="6">The sequence shown here is derived from an EMBL/GenBank/DDBJ whole genome shotgun (WGS) entry which is preliminary data.</text>
</comment>
<dbReference type="GO" id="GO:0043657">
    <property type="term" value="C:host cell"/>
    <property type="evidence" value="ECO:0007669"/>
    <property type="project" value="UniProtKB-SubCell"/>
</dbReference>
<keyword evidence="3" id="KW-0964">Secreted</keyword>
<feature type="domain" description="Protein kinase" evidence="5">
    <location>
        <begin position="382"/>
        <end position="572"/>
    </location>
</feature>
<dbReference type="STRING" id="4795.A0A225WVB7"/>